<accession>A0A345E5H2</accession>
<reference evidence="1 2" key="1">
    <citation type="submission" date="2018-07" db="EMBL/GenBank/DDBJ databases">
        <title>Genome sequences of Haloplanus sp. CBA1113.</title>
        <authorList>
            <person name="Kim Y.B."/>
            <person name="Roh S.W."/>
        </authorList>
    </citation>
    <scope>NUCLEOTIDE SEQUENCE [LARGE SCALE GENOMIC DNA]</scope>
    <source>
        <strain evidence="1 2">CBA1113</strain>
    </source>
</reference>
<keyword evidence="2" id="KW-1185">Reference proteome</keyword>
<dbReference type="KEGG" id="haj:DU500_13985"/>
<protein>
    <submittedName>
        <fullName evidence="1">Uncharacterized protein</fullName>
    </submittedName>
</protein>
<organism evidence="1 2">
    <name type="scientific">Haloplanus rubicundus</name>
    <dbReference type="NCBI Taxonomy" id="1547898"/>
    <lineage>
        <taxon>Archaea</taxon>
        <taxon>Methanobacteriati</taxon>
        <taxon>Methanobacteriota</taxon>
        <taxon>Stenosarchaea group</taxon>
        <taxon>Halobacteria</taxon>
        <taxon>Halobacteriales</taxon>
        <taxon>Haloferacaceae</taxon>
        <taxon>Haloplanus</taxon>
    </lineage>
</organism>
<name>A0A345E5H2_9EURY</name>
<sequence length="125" mass="14367">MIRRDKVRFLYEEIANGKIDRVTSSFDSNGKHVIVDEITVEYELDSLRPVERTHFSKYVTEFSDGVVQVLLIGTVQEIFQAGNGHARGKRLISCQPAEEGERRNRLLGFLHRICHEIITSVETHN</sequence>
<evidence type="ECO:0000313" key="2">
    <source>
        <dbReference type="Proteomes" id="UP000253273"/>
    </source>
</evidence>
<evidence type="ECO:0000313" key="1">
    <source>
        <dbReference type="EMBL" id="AXG07444.1"/>
    </source>
</evidence>
<dbReference type="Proteomes" id="UP000253273">
    <property type="component" value="Chromosome"/>
</dbReference>
<dbReference type="GeneID" id="67213016"/>
<dbReference type="EMBL" id="CP031150">
    <property type="protein sequence ID" value="AXG07444.1"/>
    <property type="molecule type" value="Genomic_DNA"/>
</dbReference>
<dbReference type="AlphaFoldDB" id="A0A345E5H2"/>
<dbReference type="RefSeq" id="WP_114586571.1">
    <property type="nucleotide sequence ID" value="NZ_CP031150.1"/>
</dbReference>
<gene>
    <name evidence="1" type="ORF">DU500_13985</name>
</gene>
<proteinExistence type="predicted"/>